<keyword evidence="2" id="KW-1185">Reference proteome</keyword>
<name>A0ACB8E407_DERSI</name>
<reference evidence="1" key="1">
    <citation type="submission" date="2020-05" db="EMBL/GenBank/DDBJ databases">
        <title>Large-scale comparative analyses of tick genomes elucidate their genetic diversity and vector capacities.</title>
        <authorList>
            <person name="Jia N."/>
            <person name="Wang J."/>
            <person name="Shi W."/>
            <person name="Du L."/>
            <person name="Sun Y."/>
            <person name="Zhan W."/>
            <person name="Jiang J."/>
            <person name="Wang Q."/>
            <person name="Zhang B."/>
            <person name="Ji P."/>
            <person name="Sakyi L.B."/>
            <person name="Cui X."/>
            <person name="Yuan T."/>
            <person name="Jiang B."/>
            <person name="Yang W."/>
            <person name="Lam T.T.-Y."/>
            <person name="Chang Q."/>
            <person name="Ding S."/>
            <person name="Wang X."/>
            <person name="Zhu J."/>
            <person name="Ruan X."/>
            <person name="Zhao L."/>
            <person name="Wei J."/>
            <person name="Que T."/>
            <person name="Du C."/>
            <person name="Cheng J."/>
            <person name="Dai P."/>
            <person name="Han X."/>
            <person name="Huang E."/>
            <person name="Gao Y."/>
            <person name="Liu J."/>
            <person name="Shao H."/>
            <person name="Ye R."/>
            <person name="Li L."/>
            <person name="Wei W."/>
            <person name="Wang X."/>
            <person name="Wang C."/>
            <person name="Yang T."/>
            <person name="Huo Q."/>
            <person name="Li W."/>
            <person name="Guo W."/>
            <person name="Chen H."/>
            <person name="Zhou L."/>
            <person name="Ni X."/>
            <person name="Tian J."/>
            <person name="Zhou Y."/>
            <person name="Sheng Y."/>
            <person name="Liu T."/>
            <person name="Pan Y."/>
            <person name="Xia L."/>
            <person name="Li J."/>
            <person name="Zhao F."/>
            <person name="Cao W."/>
        </authorList>
    </citation>
    <scope>NUCLEOTIDE SEQUENCE</scope>
    <source>
        <strain evidence="1">Dsil-2018</strain>
    </source>
</reference>
<dbReference type="EMBL" id="CM023470">
    <property type="protein sequence ID" value="KAH7981412.1"/>
    <property type="molecule type" value="Genomic_DNA"/>
</dbReference>
<gene>
    <name evidence="1" type="ORF">HPB49_023916</name>
</gene>
<protein>
    <submittedName>
        <fullName evidence="1">Uncharacterized protein</fullName>
    </submittedName>
</protein>
<evidence type="ECO:0000313" key="2">
    <source>
        <dbReference type="Proteomes" id="UP000821865"/>
    </source>
</evidence>
<organism evidence="1 2">
    <name type="scientific">Dermacentor silvarum</name>
    <name type="common">Tick</name>
    <dbReference type="NCBI Taxonomy" id="543639"/>
    <lineage>
        <taxon>Eukaryota</taxon>
        <taxon>Metazoa</taxon>
        <taxon>Ecdysozoa</taxon>
        <taxon>Arthropoda</taxon>
        <taxon>Chelicerata</taxon>
        <taxon>Arachnida</taxon>
        <taxon>Acari</taxon>
        <taxon>Parasitiformes</taxon>
        <taxon>Ixodida</taxon>
        <taxon>Ixodoidea</taxon>
        <taxon>Ixodidae</taxon>
        <taxon>Rhipicephalinae</taxon>
        <taxon>Dermacentor</taxon>
    </lineage>
</organism>
<evidence type="ECO:0000313" key="1">
    <source>
        <dbReference type="EMBL" id="KAH7981412.1"/>
    </source>
</evidence>
<accession>A0ACB8E407</accession>
<dbReference type="Proteomes" id="UP000821865">
    <property type="component" value="Chromosome 1"/>
</dbReference>
<sequence>MTDAIHAARLLLEKHSEKQEPLHIAFFHLKKAFDQVLRKLTWHMLHQHKRPEKLIALVQLLYRP</sequence>
<comment type="caution">
    <text evidence="1">The sequence shown here is derived from an EMBL/GenBank/DDBJ whole genome shotgun (WGS) entry which is preliminary data.</text>
</comment>
<proteinExistence type="predicted"/>